<comment type="caution">
    <text evidence="6">The sequence shown here is derived from an EMBL/GenBank/DDBJ whole genome shotgun (WGS) entry which is preliminary data.</text>
</comment>
<organism evidence="6 7">
    <name type="scientific">Bremia lactucae</name>
    <name type="common">Lettuce downy mildew</name>
    <dbReference type="NCBI Taxonomy" id="4779"/>
    <lineage>
        <taxon>Eukaryota</taxon>
        <taxon>Sar</taxon>
        <taxon>Stramenopiles</taxon>
        <taxon>Oomycota</taxon>
        <taxon>Peronosporomycetes</taxon>
        <taxon>Peronosporales</taxon>
        <taxon>Peronosporaceae</taxon>
        <taxon>Bremia</taxon>
    </lineage>
</organism>
<dbReference type="GO" id="GO:0032259">
    <property type="term" value="P:methylation"/>
    <property type="evidence" value="ECO:0007669"/>
    <property type="project" value="UniProtKB-KW"/>
</dbReference>
<keyword evidence="3" id="KW-0949">S-adenosyl-L-methionine</keyword>
<dbReference type="CDD" id="cd02440">
    <property type="entry name" value="AdoMet_MTases"/>
    <property type="match status" value="1"/>
</dbReference>
<comment type="similarity">
    <text evidence="4">Belongs to the methyltransferase superfamily. METTL23 family.</text>
</comment>
<evidence type="ECO:0000313" key="6">
    <source>
        <dbReference type="EMBL" id="TDH65287.1"/>
    </source>
</evidence>
<evidence type="ECO:0008006" key="8">
    <source>
        <dbReference type="Google" id="ProtNLM"/>
    </source>
</evidence>
<reference evidence="6 7" key="1">
    <citation type="journal article" date="2021" name="Genome Biol.">
        <title>AFLAP: assembly-free linkage analysis pipeline using k-mers from genome sequencing data.</title>
        <authorList>
            <person name="Fletcher K."/>
            <person name="Zhang L."/>
            <person name="Gil J."/>
            <person name="Han R."/>
            <person name="Cavanaugh K."/>
            <person name="Michelmore R."/>
        </authorList>
    </citation>
    <scope>NUCLEOTIDE SEQUENCE [LARGE SCALE GENOMIC DNA]</scope>
    <source>
        <strain evidence="6 7">SF5</strain>
    </source>
</reference>
<dbReference type="GeneID" id="94344470"/>
<dbReference type="GO" id="GO:0008168">
    <property type="term" value="F:methyltransferase activity"/>
    <property type="evidence" value="ECO:0007669"/>
    <property type="project" value="UniProtKB-KW"/>
</dbReference>
<feature type="region of interest" description="Disordered" evidence="5">
    <location>
        <begin position="80"/>
        <end position="99"/>
    </location>
</feature>
<accession>A0A976FEI6</accession>
<dbReference type="SUPFAM" id="SSF53335">
    <property type="entry name" value="S-adenosyl-L-methionine-dependent methyltransferases"/>
    <property type="match status" value="1"/>
</dbReference>
<keyword evidence="7" id="KW-1185">Reference proteome</keyword>
<keyword evidence="2" id="KW-0808">Transferase</keyword>
<dbReference type="PANTHER" id="PTHR14614:SF164">
    <property type="entry name" value="HISTONE-ARGININE METHYLTRANSFERASE METTL23"/>
    <property type="match status" value="1"/>
</dbReference>
<evidence type="ECO:0000256" key="5">
    <source>
        <dbReference type="SAM" id="MobiDB-lite"/>
    </source>
</evidence>
<dbReference type="GO" id="GO:0005737">
    <property type="term" value="C:cytoplasm"/>
    <property type="evidence" value="ECO:0007669"/>
    <property type="project" value="TreeGrafter"/>
</dbReference>
<dbReference type="EMBL" id="SHOA02000001">
    <property type="protein sequence ID" value="TDH65287.1"/>
    <property type="molecule type" value="Genomic_DNA"/>
</dbReference>
<evidence type="ECO:0000256" key="1">
    <source>
        <dbReference type="ARBA" id="ARBA00022603"/>
    </source>
</evidence>
<evidence type="ECO:0000313" key="7">
    <source>
        <dbReference type="Proteomes" id="UP000294530"/>
    </source>
</evidence>
<keyword evidence="1" id="KW-0489">Methyltransferase</keyword>
<sequence length="988" mass="111117">MTSIRHVSRWQLCYPPQASPDIQTNKTLSKPPVSLRYLNEFIGKLNCAPELLQHGLYPDAKEITESMALFNAVRRYIEPKSSNNNSSESSSDKDDGIVVVGDGNTPRTAALFAFRMRGWKCFSVDPAMDKGPNERTIGWANISNLVTICNKIENVRIILRRVIVVLVHAHVALDQALGAVQADRVCGVVTLPCCNWYGMQERLFGRYPDLVYDDFSVLSDHREIRLWVGDSSTHDKSRVDTIPADLSLRSNGMKGCVRKKLVHLSKSASEVITEITAVQQEQRRDKVLDFLNEVYTYPHASDNCAGNGVEEDVISRSMYTIAAHIEKNTSLLVLDWHPRHLAVDALLREGFTNVHILTVFHKKCHQRTTTLQLKLNKCVVGTASGPIGTSWKLETCGHFILQSACEVPSIFNHDQETITVTFKNEGLSASIACILDMNFISRGFRRRTKTTSSFFRQLYRTIDQLASACNKFNFSPIRNLSQAMLVCITPRKHWRKKEYLAHASLKYTLHSFYVRTKLSSTPVYIYCCYKRSPSIIANAVTDAKDDKITAHDGALETSVKLEEKLKARQAELVIAGSLVVVDSAAARSQVEQNFEQANAEARKHYTEPEKVYVQVTGVLTRLRRFSNGKAFLSLQLALNEDDRPMQVLLRSETLRLSITAFTSFVRLFRKGSNIVTVGYMALNARGHSMLQVEAISLARPEILEAYNAVPMIILPRLPILISMNITSDSHDEQLTLSGATLAALHEFAIEQGISIEDCSSDVRLDIQRALDIEPKEDSFEFKFCKNGDKADAEIIIRLNGLRRDIGQTLQSTGLTLWRAGDFMSEFMYQDRSRFTGKSIIELGSGLGLISILASHLTNKQVVATDGDDDTIELLRANCKLNGVEGRVQCRKLLWGVNLDEFDDKFDIVLGADVIYEQEHVVSLFKTAKHLMKPSYQSRLSVSKIASEFLLAYTKRNVSIDYVLDTAKNFGFEWKSPINDEGIYTFYLV</sequence>
<dbReference type="Pfam" id="PF10294">
    <property type="entry name" value="Methyltransf_16"/>
    <property type="match status" value="1"/>
</dbReference>
<protein>
    <recommendedName>
        <fullName evidence="8">Calmodulin-lysine N-methyltransferase</fullName>
    </recommendedName>
</protein>
<proteinExistence type="inferred from homology"/>
<dbReference type="GO" id="GO:0005634">
    <property type="term" value="C:nucleus"/>
    <property type="evidence" value="ECO:0007669"/>
    <property type="project" value="TreeGrafter"/>
</dbReference>
<dbReference type="Gene3D" id="3.40.50.150">
    <property type="entry name" value="Vaccinia Virus protein VP39"/>
    <property type="match status" value="1"/>
</dbReference>
<name>A0A976FEI6_BRELC</name>
<evidence type="ECO:0000256" key="2">
    <source>
        <dbReference type="ARBA" id="ARBA00022679"/>
    </source>
</evidence>
<evidence type="ECO:0000256" key="3">
    <source>
        <dbReference type="ARBA" id="ARBA00022691"/>
    </source>
</evidence>
<dbReference type="RefSeq" id="XP_067814786.1">
    <property type="nucleotide sequence ID" value="XM_067958799.1"/>
</dbReference>
<evidence type="ECO:0000256" key="4">
    <source>
        <dbReference type="ARBA" id="ARBA00043988"/>
    </source>
</evidence>
<dbReference type="KEGG" id="blac:94344470"/>
<dbReference type="InterPro" id="IPR029063">
    <property type="entry name" value="SAM-dependent_MTases_sf"/>
</dbReference>
<dbReference type="AlphaFoldDB" id="A0A976FEI6"/>
<dbReference type="InterPro" id="IPR019410">
    <property type="entry name" value="Methyltransf_16"/>
</dbReference>
<dbReference type="Proteomes" id="UP000294530">
    <property type="component" value="Unassembled WGS sequence"/>
</dbReference>
<gene>
    <name evidence="6" type="ORF">CCR75_000693</name>
</gene>
<dbReference type="OrthoDB" id="9992337at2759"/>
<dbReference type="PANTHER" id="PTHR14614">
    <property type="entry name" value="HEPATOCELLULAR CARCINOMA-ASSOCIATED ANTIGEN"/>
    <property type="match status" value="1"/>
</dbReference>